<evidence type="ECO:0000256" key="2">
    <source>
        <dbReference type="ARBA" id="ARBA00022723"/>
    </source>
</evidence>
<feature type="domain" description="HTH myb-type" evidence="15">
    <location>
        <begin position="80"/>
        <end position="127"/>
    </location>
</feature>
<dbReference type="FunFam" id="3.30.60.90:FF:000008">
    <property type="entry name" value="Transcriptional adapter 2"/>
    <property type="match status" value="1"/>
</dbReference>
<feature type="compositionally biased region" description="Basic and acidic residues" evidence="10">
    <location>
        <begin position="141"/>
        <end position="151"/>
    </location>
</feature>
<dbReference type="CDD" id="cd02335">
    <property type="entry name" value="ZZ_ADA2"/>
    <property type="match status" value="1"/>
</dbReference>
<feature type="domain" description="SANT" evidence="14">
    <location>
        <begin position="75"/>
        <end position="127"/>
    </location>
</feature>
<dbReference type="PROSITE" id="PS51294">
    <property type="entry name" value="HTH_MYB"/>
    <property type="match status" value="1"/>
</dbReference>
<organism evidence="16 17">
    <name type="scientific">Coemansia javaensis</name>
    <dbReference type="NCBI Taxonomy" id="2761396"/>
    <lineage>
        <taxon>Eukaryota</taxon>
        <taxon>Fungi</taxon>
        <taxon>Fungi incertae sedis</taxon>
        <taxon>Zoopagomycota</taxon>
        <taxon>Kickxellomycotina</taxon>
        <taxon>Kickxellomycetes</taxon>
        <taxon>Kickxellales</taxon>
        <taxon>Kickxellaceae</taxon>
        <taxon>Coemansia</taxon>
    </lineage>
</organism>
<keyword evidence="2" id="KW-0479">Metal-binding</keyword>
<dbReference type="OrthoDB" id="270417at2759"/>
<sequence>MDGKRDKAAAITGDEVGQKYHCDNCQANLTDSVRINCAECAEFDLCTTCFSQGVEIESHKNDHPYRVVTRHLFPIFTEDWSAEEELMLIDNLRQFGMGNWKEVAEHSGTRTREECEQHYLEVYAGSSTWPLPDMNKKFETKLSRPLADRRPRNQTPSKPKVLSSQPSNHEIVGYMPGRLEFETEYENEAEQIVKDMVIADDDTPEELELKRTVLRIYNSRLDRRLQRKAFLCDRGLLEYRKNQAIEKRRPKDERDLLGRLKVFARMQTRDDFEAFSAGLLNEHRLRQRIAELQDWRRNGITALEDGAQYEVERSQRLSRRTTTQRDSAQLLDRLQRIVSARAVRESALAAAGRPAQPPQSQPHGLLGHHSQQGGQVDRKPPVALDIAGAEGVDLLVDGERELCSRLRIFPRPYLAIKETLLAEYVRTGHLRRQHACNLVKIDARKTRRLYEFFVRSGWVKPPPLPPPPPAHGETDAGAEPEPAGMSSNGVVPTRQDP</sequence>
<dbReference type="InterPro" id="IPR000433">
    <property type="entry name" value="Znf_ZZ"/>
</dbReference>
<dbReference type="InterPro" id="IPR041983">
    <property type="entry name" value="ADA2-like_ZZ"/>
</dbReference>
<keyword evidence="6 8" id="KW-0804">Transcription</keyword>
<feature type="region of interest" description="Disordered" evidence="10">
    <location>
        <begin position="141"/>
        <end position="169"/>
    </location>
</feature>
<feature type="region of interest" description="Disordered" evidence="10">
    <location>
        <begin position="348"/>
        <end position="378"/>
    </location>
</feature>
<dbReference type="PANTHER" id="PTHR12374:SF20">
    <property type="entry name" value="TRANSCRIPTIONAL ADAPTER 2-ALPHA"/>
    <property type="match status" value="1"/>
</dbReference>
<dbReference type="PANTHER" id="PTHR12374">
    <property type="entry name" value="TRANSCRIPTIONAL ADAPTOR 2 ADA2 -RELATED"/>
    <property type="match status" value="1"/>
</dbReference>
<dbReference type="GO" id="GO:0006338">
    <property type="term" value="P:chromatin remodeling"/>
    <property type="evidence" value="ECO:0007669"/>
    <property type="project" value="TreeGrafter"/>
</dbReference>
<evidence type="ECO:0000256" key="3">
    <source>
        <dbReference type="ARBA" id="ARBA00022771"/>
    </source>
</evidence>
<dbReference type="InterPro" id="IPR055141">
    <property type="entry name" value="TADA2A_B-like_dom"/>
</dbReference>
<evidence type="ECO:0000259" key="11">
    <source>
        <dbReference type="PROSITE" id="PS50090"/>
    </source>
</evidence>
<evidence type="ECO:0000256" key="7">
    <source>
        <dbReference type="ARBA" id="ARBA00023242"/>
    </source>
</evidence>
<keyword evidence="17" id="KW-1185">Reference proteome</keyword>
<comment type="subcellular location">
    <subcellularLocation>
        <location evidence="1 8">Nucleus</location>
    </subcellularLocation>
</comment>
<dbReference type="SMART" id="SM00291">
    <property type="entry name" value="ZnF_ZZ"/>
    <property type="match status" value="1"/>
</dbReference>
<evidence type="ECO:0000256" key="4">
    <source>
        <dbReference type="ARBA" id="ARBA00022833"/>
    </source>
</evidence>
<dbReference type="GO" id="GO:0070461">
    <property type="term" value="C:SAGA-type complex"/>
    <property type="evidence" value="ECO:0007669"/>
    <property type="project" value="TreeGrafter"/>
</dbReference>
<dbReference type="Gene3D" id="3.30.60.90">
    <property type="match status" value="1"/>
</dbReference>
<dbReference type="InterPro" id="IPR001005">
    <property type="entry name" value="SANT/Myb"/>
</dbReference>
<dbReference type="InterPro" id="IPR009057">
    <property type="entry name" value="Homeodomain-like_sf"/>
</dbReference>
<evidence type="ECO:0000259" key="13">
    <source>
        <dbReference type="PROSITE" id="PS50934"/>
    </source>
</evidence>
<dbReference type="InterPro" id="IPR007526">
    <property type="entry name" value="SWIRM"/>
</dbReference>
<protein>
    <recommendedName>
        <fullName evidence="8">Transcriptional adapter 2</fullName>
    </recommendedName>
</protein>
<dbReference type="SUPFAM" id="SSF57850">
    <property type="entry name" value="RING/U-box"/>
    <property type="match status" value="1"/>
</dbReference>
<dbReference type="PIRSF" id="PIRSF025024">
    <property type="entry name" value="Transcriptional_adaptor_2"/>
    <property type="match status" value="1"/>
</dbReference>
<keyword evidence="7 8" id="KW-0539">Nucleus</keyword>
<dbReference type="InterPro" id="IPR043145">
    <property type="entry name" value="Znf_ZZ_sf"/>
</dbReference>
<dbReference type="Gene3D" id="1.10.10.60">
    <property type="entry name" value="Homeodomain-like"/>
    <property type="match status" value="1"/>
</dbReference>
<dbReference type="GO" id="GO:0003682">
    <property type="term" value="F:chromatin binding"/>
    <property type="evidence" value="ECO:0007669"/>
    <property type="project" value="TreeGrafter"/>
</dbReference>
<evidence type="ECO:0000313" key="16">
    <source>
        <dbReference type="EMBL" id="KAJ2778616.1"/>
    </source>
</evidence>
<feature type="region of interest" description="Disordered" evidence="10">
    <location>
        <begin position="458"/>
        <end position="497"/>
    </location>
</feature>
<evidence type="ECO:0000259" key="14">
    <source>
        <dbReference type="PROSITE" id="PS51293"/>
    </source>
</evidence>
<dbReference type="SMART" id="SM00717">
    <property type="entry name" value="SANT"/>
    <property type="match status" value="1"/>
</dbReference>
<name>A0A9W8LFQ3_9FUNG</name>
<dbReference type="FunFam" id="1.10.10.10:FF:000087">
    <property type="entry name" value="Transcriptional adapter 2"/>
    <property type="match status" value="1"/>
</dbReference>
<feature type="domain" description="Myb-like" evidence="11">
    <location>
        <begin position="80"/>
        <end position="123"/>
    </location>
</feature>
<proteinExistence type="predicted"/>
<dbReference type="PROSITE" id="PS01357">
    <property type="entry name" value="ZF_ZZ_1"/>
    <property type="match status" value="1"/>
</dbReference>
<dbReference type="SUPFAM" id="SSF46689">
    <property type="entry name" value="Homeodomain-like"/>
    <property type="match status" value="2"/>
</dbReference>
<dbReference type="InterPro" id="IPR016827">
    <property type="entry name" value="Ada2/TADA2"/>
</dbReference>
<feature type="compositionally biased region" description="Low complexity" evidence="10">
    <location>
        <begin position="361"/>
        <end position="375"/>
    </location>
</feature>
<comment type="caution">
    <text evidence="16">The sequence shown here is derived from an EMBL/GenBank/DDBJ whole genome shotgun (WGS) entry which is preliminary data.</text>
</comment>
<dbReference type="GO" id="GO:0003713">
    <property type="term" value="F:transcription coactivator activity"/>
    <property type="evidence" value="ECO:0007669"/>
    <property type="project" value="InterPro"/>
</dbReference>
<accession>A0A9W8LFQ3</accession>
<evidence type="ECO:0000313" key="17">
    <source>
        <dbReference type="Proteomes" id="UP001140217"/>
    </source>
</evidence>
<dbReference type="PROSITE" id="PS51293">
    <property type="entry name" value="SANT"/>
    <property type="match status" value="1"/>
</dbReference>
<evidence type="ECO:0000256" key="8">
    <source>
        <dbReference type="PIRNR" id="PIRNR025024"/>
    </source>
</evidence>
<dbReference type="PROSITE" id="PS50135">
    <property type="entry name" value="ZF_ZZ_2"/>
    <property type="match status" value="1"/>
</dbReference>
<dbReference type="Proteomes" id="UP001140217">
    <property type="component" value="Unassembled WGS sequence"/>
</dbReference>
<dbReference type="Pfam" id="PF22941">
    <property type="entry name" value="TADA2A-like_3rd"/>
    <property type="match status" value="1"/>
</dbReference>
<evidence type="ECO:0000256" key="5">
    <source>
        <dbReference type="ARBA" id="ARBA00023015"/>
    </source>
</evidence>
<dbReference type="PROSITE" id="PS50934">
    <property type="entry name" value="SWIRM"/>
    <property type="match status" value="1"/>
</dbReference>
<dbReference type="GO" id="GO:0005634">
    <property type="term" value="C:nucleus"/>
    <property type="evidence" value="ECO:0007669"/>
    <property type="project" value="UniProtKB-SubCell"/>
</dbReference>
<dbReference type="EMBL" id="JANBUL010000219">
    <property type="protein sequence ID" value="KAJ2778616.1"/>
    <property type="molecule type" value="Genomic_DNA"/>
</dbReference>
<feature type="compositionally biased region" description="Polar residues" evidence="10">
    <location>
        <begin position="153"/>
        <end position="168"/>
    </location>
</feature>
<evidence type="ECO:0000256" key="1">
    <source>
        <dbReference type="ARBA" id="ARBA00004123"/>
    </source>
</evidence>
<dbReference type="Pfam" id="PF25299">
    <property type="entry name" value="ZZ_ADA2"/>
    <property type="match status" value="1"/>
</dbReference>
<keyword evidence="4" id="KW-0862">Zinc</keyword>
<dbReference type="AlphaFoldDB" id="A0A9W8LFQ3"/>
<dbReference type="Gene3D" id="1.10.10.10">
    <property type="entry name" value="Winged helix-like DNA-binding domain superfamily/Winged helix DNA-binding domain"/>
    <property type="match status" value="1"/>
</dbReference>
<keyword evidence="5 8" id="KW-0805">Transcription regulation</keyword>
<evidence type="ECO:0000259" key="12">
    <source>
        <dbReference type="PROSITE" id="PS50135"/>
    </source>
</evidence>
<feature type="domain" description="ZZ-type" evidence="12">
    <location>
        <begin position="17"/>
        <end position="73"/>
    </location>
</feature>
<dbReference type="InterPro" id="IPR017930">
    <property type="entry name" value="Myb_dom"/>
</dbReference>
<dbReference type="CDD" id="cd00167">
    <property type="entry name" value="SANT"/>
    <property type="match status" value="1"/>
</dbReference>
<dbReference type="GO" id="GO:0006357">
    <property type="term" value="P:regulation of transcription by RNA polymerase II"/>
    <property type="evidence" value="ECO:0007669"/>
    <property type="project" value="InterPro"/>
</dbReference>
<evidence type="ECO:0000259" key="15">
    <source>
        <dbReference type="PROSITE" id="PS51294"/>
    </source>
</evidence>
<keyword evidence="3 9" id="KW-0863">Zinc-finger</keyword>
<dbReference type="GO" id="GO:0008270">
    <property type="term" value="F:zinc ion binding"/>
    <property type="evidence" value="ECO:0007669"/>
    <property type="project" value="UniProtKB-KW"/>
</dbReference>
<evidence type="ECO:0000256" key="6">
    <source>
        <dbReference type="ARBA" id="ARBA00023163"/>
    </source>
</evidence>
<gene>
    <name evidence="16" type="primary">ADA2</name>
    <name evidence="16" type="ORF">H4R18_004495</name>
</gene>
<evidence type="ECO:0000256" key="10">
    <source>
        <dbReference type="SAM" id="MobiDB-lite"/>
    </source>
</evidence>
<dbReference type="PROSITE" id="PS50090">
    <property type="entry name" value="MYB_LIKE"/>
    <property type="match status" value="1"/>
</dbReference>
<dbReference type="InterPro" id="IPR017884">
    <property type="entry name" value="SANT_dom"/>
</dbReference>
<reference evidence="16" key="1">
    <citation type="submission" date="2022-07" db="EMBL/GenBank/DDBJ databases">
        <title>Phylogenomic reconstructions and comparative analyses of Kickxellomycotina fungi.</title>
        <authorList>
            <person name="Reynolds N.K."/>
            <person name="Stajich J.E."/>
            <person name="Barry K."/>
            <person name="Grigoriev I.V."/>
            <person name="Crous P."/>
            <person name="Smith M.E."/>
        </authorList>
    </citation>
    <scope>NUCLEOTIDE SEQUENCE</scope>
    <source>
        <strain evidence="16">NBRC 105414</strain>
    </source>
</reference>
<dbReference type="Pfam" id="PF00249">
    <property type="entry name" value="Myb_DNA-binding"/>
    <property type="match status" value="1"/>
</dbReference>
<feature type="domain" description="SWIRM" evidence="13">
    <location>
        <begin position="375"/>
        <end position="470"/>
    </location>
</feature>
<feature type="compositionally biased region" description="Pro residues" evidence="10">
    <location>
        <begin position="460"/>
        <end position="470"/>
    </location>
</feature>
<dbReference type="Pfam" id="PF04433">
    <property type="entry name" value="SWIRM"/>
    <property type="match status" value="1"/>
</dbReference>
<evidence type="ECO:0000256" key="9">
    <source>
        <dbReference type="PROSITE-ProRule" id="PRU00228"/>
    </source>
</evidence>
<dbReference type="InterPro" id="IPR036388">
    <property type="entry name" value="WH-like_DNA-bd_sf"/>
</dbReference>